<evidence type="ECO:0000256" key="4">
    <source>
        <dbReference type="ARBA" id="ARBA00023136"/>
    </source>
</evidence>
<evidence type="ECO:0000313" key="6">
    <source>
        <dbReference type="EMBL" id="SMX28578.1"/>
    </source>
</evidence>
<evidence type="ECO:0000256" key="5">
    <source>
        <dbReference type="SAM" id="Phobius"/>
    </source>
</evidence>
<protein>
    <submittedName>
        <fullName evidence="6">MAPEG family protein</fullName>
    </submittedName>
</protein>
<accession>A0A238JD23</accession>
<keyword evidence="3 5" id="KW-1133">Transmembrane helix</keyword>
<feature type="transmembrane region" description="Helical" evidence="5">
    <location>
        <begin position="15"/>
        <end position="35"/>
    </location>
</feature>
<dbReference type="InterPro" id="IPR023352">
    <property type="entry name" value="MAPEG-like_dom_sf"/>
</dbReference>
<dbReference type="InterPro" id="IPR001129">
    <property type="entry name" value="Membr-assoc_MAPEG"/>
</dbReference>
<dbReference type="Proteomes" id="UP000225972">
    <property type="component" value="Unassembled WGS sequence"/>
</dbReference>
<proteinExistence type="predicted"/>
<feature type="transmembrane region" description="Helical" evidence="5">
    <location>
        <begin position="119"/>
        <end position="146"/>
    </location>
</feature>
<evidence type="ECO:0000256" key="2">
    <source>
        <dbReference type="ARBA" id="ARBA00022692"/>
    </source>
</evidence>
<dbReference type="GO" id="GO:0016020">
    <property type="term" value="C:membrane"/>
    <property type="evidence" value="ECO:0007669"/>
    <property type="project" value="UniProtKB-SubCell"/>
</dbReference>
<keyword evidence="4 5" id="KW-0472">Membrane</keyword>
<organism evidence="6 7">
    <name type="scientific">Pelagimonas phthalicica</name>
    <dbReference type="NCBI Taxonomy" id="1037362"/>
    <lineage>
        <taxon>Bacteria</taxon>
        <taxon>Pseudomonadati</taxon>
        <taxon>Pseudomonadota</taxon>
        <taxon>Alphaproteobacteria</taxon>
        <taxon>Rhodobacterales</taxon>
        <taxon>Roseobacteraceae</taxon>
        <taxon>Pelagimonas</taxon>
    </lineage>
</organism>
<feature type="transmembrane region" description="Helical" evidence="5">
    <location>
        <begin position="47"/>
        <end position="66"/>
    </location>
</feature>
<comment type="subcellular location">
    <subcellularLocation>
        <location evidence="1">Membrane</location>
    </subcellularLocation>
</comment>
<name>A0A238JD23_9RHOB</name>
<dbReference type="AlphaFoldDB" id="A0A238JD23"/>
<dbReference type="Gene3D" id="1.20.120.550">
    <property type="entry name" value="Membrane associated eicosanoid/glutathione metabolism-like domain"/>
    <property type="match status" value="1"/>
</dbReference>
<keyword evidence="7" id="KW-1185">Reference proteome</keyword>
<evidence type="ECO:0000256" key="1">
    <source>
        <dbReference type="ARBA" id="ARBA00004370"/>
    </source>
</evidence>
<dbReference type="SUPFAM" id="SSF161084">
    <property type="entry name" value="MAPEG domain-like"/>
    <property type="match status" value="1"/>
</dbReference>
<reference evidence="7" key="1">
    <citation type="submission" date="2017-05" db="EMBL/GenBank/DDBJ databases">
        <authorList>
            <person name="Rodrigo-Torres L."/>
            <person name="Arahal R. D."/>
            <person name="Lucena T."/>
        </authorList>
    </citation>
    <scope>NUCLEOTIDE SEQUENCE [LARGE SCALE GENOMIC DNA]</scope>
    <source>
        <strain evidence="7">CECT 8649</strain>
    </source>
</reference>
<sequence>MPDNVNRKKKFQRIIIVYPFALIVIGLLINFLAFGIAPAEIALPDQIGVAALAMSAVLLLGNHTWLMTSTELARLQHDLHATPEEWHEAGLDKEKASQIGLQELERRHNAHRNATENTVYFAIFAGLLSLISPAPLAAAFWMLAFAIGRLGHTFSYLTGRDSLRGIFMSLSLTSLYGMASYALLAIGIANL</sequence>
<evidence type="ECO:0000256" key="3">
    <source>
        <dbReference type="ARBA" id="ARBA00022989"/>
    </source>
</evidence>
<dbReference type="Pfam" id="PF01124">
    <property type="entry name" value="MAPEG"/>
    <property type="match status" value="1"/>
</dbReference>
<gene>
    <name evidence="6" type="ORF">TRP8649_02703</name>
</gene>
<evidence type="ECO:0000313" key="7">
    <source>
        <dbReference type="Proteomes" id="UP000225972"/>
    </source>
</evidence>
<keyword evidence="2 5" id="KW-0812">Transmembrane</keyword>
<feature type="transmembrane region" description="Helical" evidence="5">
    <location>
        <begin position="166"/>
        <end position="189"/>
    </location>
</feature>
<dbReference type="EMBL" id="FXXP01000002">
    <property type="protein sequence ID" value="SMX28578.1"/>
    <property type="molecule type" value="Genomic_DNA"/>
</dbReference>